<organism evidence="1 2">
    <name type="scientific">Trifolium medium</name>
    <dbReference type="NCBI Taxonomy" id="97028"/>
    <lineage>
        <taxon>Eukaryota</taxon>
        <taxon>Viridiplantae</taxon>
        <taxon>Streptophyta</taxon>
        <taxon>Embryophyta</taxon>
        <taxon>Tracheophyta</taxon>
        <taxon>Spermatophyta</taxon>
        <taxon>Magnoliopsida</taxon>
        <taxon>eudicotyledons</taxon>
        <taxon>Gunneridae</taxon>
        <taxon>Pentapetalae</taxon>
        <taxon>rosids</taxon>
        <taxon>fabids</taxon>
        <taxon>Fabales</taxon>
        <taxon>Fabaceae</taxon>
        <taxon>Papilionoideae</taxon>
        <taxon>50 kb inversion clade</taxon>
        <taxon>NPAAA clade</taxon>
        <taxon>Hologalegina</taxon>
        <taxon>IRL clade</taxon>
        <taxon>Trifolieae</taxon>
        <taxon>Trifolium</taxon>
    </lineage>
</organism>
<feature type="non-terminal residue" evidence="1">
    <location>
        <position position="1"/>
    </location>
</feature>
<proteinExistence type="predicted"/>
<evidence type="ECO:0000313" key="1">
    <source>
        <dbReference type="EMBL" id="MCI78544.1"/>
    </source>
</evidence>
<gene>
    <name evidence="1" type="ORF">A2U01_0099814</name>
</gene>
<accession>A0A392UR79</accession>
<sequence>RTQIGGGAAVGERGHRSVVARRWRGGNNGLHFQRFPPTIHLK</sequence>
<dbReference type="EMBL" id="LXQA010953010">
    <property type="protein sequence ID" value="MCI78544.1"/>
    <property type="molecule type" value="Genomic_DNA"/>
</dbReference>
<evidence type="ECO:0000313" key="2">
    <source>
        <dbReference type="Proteomes" id="UP000265520"/>
    </source>
</evidence>
<dbReference type="Proteomes" id="UP000265520">
    <property type="component" value="Unassembled WGS sequence"/>
</dbReference>
<comment type="caution">
    <text evidence="1">The sequence shown here is derived from an EMBL/GenBank/DDBJ whole genome shotgun (WGS) entry which is preliminary data.</text>
</comment>
<dbReference type="AlphaFoldDB" id="A0A392UR79"/>
<reference evidence="1 2" key="1">
    <citation type="journal article" date="2018" name="Front. Plant Sci.">
        <title>Red Clover (Trifolium pratense) and Zigzag Clover (T. medium) - A Picture of Genomic Similarities and Differences.</title>
        <authorList>
            <person name="Dluhosova J."/>
            <person name="Istvanek J."/>
            <person name="Nedelnik J."/>
            <person name="Repkova J."/>
        </authorList>
    </citation>
    <scope>NUCLEOTIDE SEQUENCE [LARGE SCALE GENOMIC DNA]</scope>
    <source>
        <strain evidence="2">cv. 10/8</strain>
        <tissue evidence="1">Leaf</tissue>
    </source>
</reference>
<protein>
    <submittedName>
        <fullName evidence="1">Uncharacterized protein</fullName>
    </submittedName>
</protein>
<keyword evidence="2" id="KW-1185">Reference proteome</keyword>
<name>A0A392UR79_9FABA</name>